<evidence type="ECO:0000313" key="2">
    <source>
        <dbReference type="EMBL" id="CAB4928623.1"/>
    </source>
</evidence>
<dbReference type="SUPFAM" id="SSF56784">
    <property type="entry name" value="HAD-like"/>
    <property type="match status" value="1"/>
</dbReference>
<dbReference type="EMBL" id="CAFBPU010000036">
    <property type="protein sequence ID" value="CAB5036344.1"/>
    <property type="molecule type" value="Genomic_DNA"/>
</dbReference>
<dbReference type="CDD" id="cd02603">
    <property type="entry name" value="HAD_sEH-N_like"/>
    <property type="match status" value="1"/>
</dbReference>
<organism evidence="1">
    <name type="scientific">freshwater metagenome</name>
    <dbReference type="NCBI Taxonomy" id="449393"/>
    <lineage>
        <taxon>unclassified sequences</taxon>
        <taxon>metagenomes</taxon>
        <taxon>ecological metagenomes</taxon>
    </lineage>
</organism>
<dbReference type="Gene3D" id="3.40.50.1000">
    <property type="entry name" value="HAD superfamily/HAD-like"/>
    <property type="match status" value="1"/>
</dbReference>
<evidence type="ECO:0000313" key="1">
    <source>
        <dbReference type="EMBL" id="CAB4846078.1"/>
    </source>
</evidence>
<dbReference type="InterPro" id="IPR052898">
    <property type="entry name" value="ACAD10-like"/>
</dbReference>
<dbReference type="SFLD" id="SFLDG01129">
    <property type="entry name" value="C1.5:_HAD__Beta-PGM__Phosphata"/>
    <property type="match status" value="1"/>
</dbReference>
<dbReference type="PANTHER" id="PTHR47829:SF1">
    <property type="entry name" value="HAD FAMILY PHOSPHATASE"/>
    <property type="match status" value="1"/>
</dbReference>
<dbReference type="InterPro" id="IPR036412">
    <property type="entry name" value="HAD-like_sf"/>
</dbReference>
<dbReference type="NCBIfam" id="TIGR01509">
    <property type="entry name" value="HAD-SF-IA-v3"/>
    <property type="match status" value="1"/>
</dbReference>
<dbReference type="PRINTS" id="PR00413">
    <property type="entry name" value="HADHALOGNASE"/>
</dbReference>
<dbReference type="Pfam" id="PF00702">
    <property type="entry name" value="Hydrolase"/>
    <property type="match status" value="1"/>
</dbReference>
<gene>
    <name evidence="1" type="ORF">UFOPK3268_00074</name>
    <name evidence="2" type="ORF">UFOPK3752_00280</name>
    <name evidence="3" type="ORF">UFOPK4150_01631</name>
</gene>
<dbReference type="PANTHER" id="PTHR47829">
    <property type="entry name" value="HYDROLASE, PUTATIVE (AFU_ORTHOLOGUE AFUA_1G12880)-RELATED"/>
    <property type="match status" value="1"/>
</dbReference>
<proteinExistence type="predicted"/>
<sequence length="215" mass="23441">MGGSDSGVPGAFDALLVDYGGVLTNALNPLLQEFCRSLDLHEDAVTRLLTDESEHLPLFHAYERGELTADEFLPQFAAALGITTDELDLMLADLRPDERMFQAIGEARRQGIKTSLVSNSWGTALYPRDLLAEAFDDVVISGEVGLRKPDVAIFSLAVERLGVDARRCVFIDDTVSHFVGAEALGISVVHHQEPEATILQLEAILGLNLEPSRVR</sequence>
<dbReference type="AlphaFoldDB" id="A0A6J7BPJ7"/>
<protein>
    <submittedName>
        <fullName evidence="1">Unannotated protein</fullName>
    </submittedName>
</protein>
<dbReference type="NCBIfam" id="TIGR01549">
    <property type="entry name" value="HAD-SF-IA-v1"/>
    <property type="match status" value="1"/>
</dbReference>
<accession>A0A6J7BPJ7</accession>
<dbReference type="EMBL" id="CAFBND010000007">
    <property type="protein sequence ID" value="CAB4928623.1"/>
    <property type="molecule type" value="Genomic_DNA"/>
</dbReference>
<evidence type="ECO:0000313" key="3">
    <source>
        <dbReference type="EMBL" id="CAB5036344.1"/>
    </source>
</evidence>
<dbReference type="InterPro" id="IPR023214">
    <property type="entry name" value="HAD_sf"/>
</dbReference>
<dbReference type="InterPro" id="IPR006439">
    <property type="entry name" value="HAD-SF_hydro_IA"/>
</dbReference>
<dbReference type="EMBL" id="CAFBIZ010000005">
    <property type="protein sequence ID" value="CAB4846078.1"/>
    <property type="molecule type" value="Genomic_DNA"/>
</dbReference>
<name>A0A6J7BPJ7_9ZZZZ</name>
<dbReference type="SFLD" id="SFLDS00003">
    <property type="entry name" value="Haloacid_Dehalogenase"/>
    <property type="match status" value="1"/>
</dbReference>
<reference evidence="1" key="1">
    <citation type="submission" date="2020-05" db="EMBL/GenBank/DDBJ databases">
        <authorList>
            <person name="Chiriac C."/>
            <person name="Salcher M."/>
            <person name="Ghai R."/>
            <person name="Kavagutti S V."/>
        </authorList>
    </citation>
    <scope>NUCLEOTIDE SEQUENCE</scope>
</reference>